<dbReference type="InterPro" id="IPR037138">
    <property type="entry name" value="His_deacetylse_dom_sf"/>
</dbReference>
<dbReference type="InterPro" id="IPR023801">
    <property type="entry name" value="His_deacetylse_dom"/>
</dbReference>
<comment type="caution">
    <text evidence="2">The sequence shown here is derived from an EMBL/GenBank/DDBJ whole genome shotgun (WGS) entry which is preliminary data.</text>
</comment>
<accession>A0A835M507</accession>
<protein>
    <recommendedName>
        <fullName evidence="1">Histone deacetylase domain-containing protein</fullName>
    </recommendedName>
</protein>
<proteinExistence type="predicted"/>
<dbReference type="SUPFAM" id="SSF52768">
    <property type="entry name" value="Arginase/deacetylase"/>
    <property type="match status" value="1"/>
</dbReference>
<keyword evidence="3" id="KW-1185">Reference proteome</keyword>
<evidence type="ECO:0000313" key="2">
    <source>
        <dbReference type="EMBL" id="KAF9619420.1"/>
    </source>
</evidence>
<dbReference type="GO" id="GO:0004407">
    <property type="term" value="F:histone deacetylase activity"/>
    <property type="evidence" value="ECO:0007669"/>
    <property type="project" value="InterPro"/>
</dbReference>
<dbReference type="InterPro" id="IPR003084">
    <property type="entry name" value="HDAC_I/II"/>
</dbReference>
<dbReference type="InterPro" id="IPR023696">
    <property type="entry name" value="Ureohydrolase_dom_sf"/>
</dbReference>
<dbReference type="Proteomes" id="UP000631114">
    <property type="component" value="Unassembled WGS sequence"/>
</dbReference>
<dbReference type="GO" id="GO:0005634">
    <property type="term" value="C:nucleus"/>
    <property type="evidence" value="ECO:0007669"/>
    <property type="project" value="TreeGrafter"/>
</dbReference>
<dbReference type="AlphaFoldDB" id="A0A835M507"/>
<feature type="domain" description="Histone deacetylase" evidence="1">
    <location>
        <begin position="40"/>
        <end position="180"/>
    </location>
</feature>
<dbReference type="Pfam" id="PF00850">
    <property type="entry name" value="Hist_deacetyl"/>
    <property type="match status" value="1"/>
</dbReference>
<organism evidence="2 3">
    <name type="scientific">Coptis chinensis</name>
    <dbReference type="NCBI Taxonomy" id="261450"/>
    <lineage>
        <taxon>Eukaryota</taxon>
        <taxon>Viridiplantae</taxon>
        <taxon>Streptophyta</taxon>
        <taxon>Embryophyta</taxon>
        <taxon>Tracheophyta</taxon>
        <taxon>Spermatophyta</taxon>
        <taxon>Magnoliopsida</taxon>
        <taxon>Ranunculales</taxon>
        <taxon>Ranunculaceae</taxon>
        <taxon>Coptidoideae</taxon>
        <taxon>Coptis</taxon>
    </lineage>
</organism>
<evidence type="ECO:0000313" key="3">
    <source>
        <dbReference type="Proteomes" id="UP000631114"/>
    </source>
</evidence>
<gene>
    <name evidence="2" type="ORF">IFM89_006995</name>
</gene>
<dbReference type="GO" id="GO:0040029">
    <property type="term" value="P:epigenetic regulation of gene expression"/>
    <property type="evidence" value="ECO:0007669"/>
    <property type="project" value="TreeGrafter"/>
</dbReference>
<name>A0A835M507_9MAGN</name>
<dbReference type="EMBL" id="JADFTS010000002">
    <property type="protein sequence ID" value="KAF9619420.1"/>
    <property type="molecule type" value="Genomic_DNA"/>
</dbReference>
<sequence length="184" mass="20076">MADRLSASASLPSICPDATKRRVAYFFEPSIGDYSYGDEHPMKPNCIVMADNLITHYGLLDSMEVHRPTPASREAITQFHDPDYVNFLASVSPEIVQDYYTHSRNLKRFHVGGRGDCPAFEGVFDFCGASAGGSIGCAAILNLGNADIALNWSSGLHHAKKCEASGFCYVNDIVLGILELLIRT</sequence>
<dbReference type="PANTHER" id="PTHR10625">
    <property type="entry name" value="HISTONE DEACETYLASE HDAC1-RELATED"/>
    <property type="match status" value="1"/>
</dbReference>
<dbReference type="Gene3D" id="3.40.800.20">
    <property type="entry name" value="Histone deacetylase domain"/>
    <property type="match status" value="1"/>
</dbReference>
<dbReference type="PANTHER" id="PTHR10625:SF10">
    <property type="entry name" value="HISTONE DEACETYLASE HDAC1"/>
    <property type="match status" value="1"/>
</dbReference>
<reference evidence="2 3" key="1">
    <citation type="submission" date="2020-10" db="EMBL/GenBank/DDBJ databases">
        <title>The Coptis chinensis genome and diversification of protoberbering-type alkaloids.</title>
        <authorList>
            <person name="Wang B."/>
            <person name="Shu S."/>
            <person name="Song C."/>
            <person name="Liu Y."/>
        </authorList>
    </citation>
    <scope>NUCLEOTIDE SEQUENCE [LARGE SCALE GENOMIC DNA]</scope>
    <source>
        <strain evidence="2">HL-2020</strain>
        <tissue evidence="2">Leaf</tissue>
    </source>
</reference>
<dbReference type="PRINTS" id="PR01271">
    <property type="entry name" value="HISDACETLASE"/>
</dbReference>
<dbReference type="OrthoDB" id="1918432at2759"/>
<evidence type="ECO:0000259" key="1">
    <source>
        <dbReference type="Pfam" id="PF00850"/>
    </source>
</evidence>